<dbReference type="PANTHER" id="PTHR31566:SF0">
    <property type="entry name" value="CYTOCHROME C BIOGENESIS PROTEIN CCS1, CHLOROPLASTIC"/>
    <property type="match status" value="1"/>
</dbReference>
<evidence type="ECO:0000256" key="1">
    <source>
        <dbReference type="ARBA" id="ARBA00004141"/>
    </source>
</evidence>
<feature type="transmembrane region" description="Helical" evidence="6">
    <location>
        <begin position="174"/>
        <end position="195"/>
    </location>
</feature>
<feature type="transmembrane region" description="Helical" evidence="6">
    <location>
        <begin position="83"/>
        <end position="102"/>
    </location>
</feature>
<dbReference type="EMBL" id="SMGG01000006">
    <property type="protein sequence ID" value="TCK59328.1"/>
    <property type="molecule type" value="Genomic_DNA"/>
</dbReference>
<feature type="transmembrane region" description="Helical" evidence="6">
    <location>
        <begin position="401"/>
        <end position="420"/>
    </location>
</feature>
<comment type="subcellular location">
    <subcellularLocation>
        <location evidence="1">Membrane</location>
        <topology evidence="1">Multi-pass membrane protein</topology>
    </subcellularLocation>
</comment>
<dbReference type="GO" id="GO:0017004">
    <property type="term" value="P:cytochrome complex assembly"/>
    <property type="evidence" value="ECO:0007669"/>
    <property type="project" value="UniProtKB-KW"/>
</dbReference>
<evidence type="ECO:0000256" key="2">
    <source>
        <dbReference type="ARBA" id="ARBA00022692"/>
    </source>
</evidence>
<feature type="domain" description="ResB-like" evidence="7">
    <location>
        <begin position="23"/>
        <end position="362"/>
    </location>
</feature>
<reference evidence="8 9" key="1">
    <citation type="submission" date="2019-03" db="EMBL/GenBank/DDBJ databases">
        <title>Genomic Encyclopedia of Type Strains, Phase IV (KMG-IV): sequencing the most valuable type-strain genomes for metagenomic binning, comparative biology and taxonomic classification.</title>
        <authorList>
            <person name="Goeker M."/>
        </authorList>
    </citation>
    <scope>NUCLEOTIDE SEQUENCE [LARGE SCALE GENOMIC DNA]</scope>
    <source>
        <strain evidence="8 9">DSM 24984</strain>
    </source>
</reference>
<dbReference type="Pfam" id="PF05140">
    <property type="entry name" value="ResB"/>
    <property type="match status" value="1"/>
</dbReference>
<proteinExistence type="predicted"/>
<accession>A0A4R1K588</accession>
<dbReference type="OrthoDB" id="9770923at2"/>
<evidence type="ECO:0000259" key="7">
    <source>
        <dbReference type="Pfam" id="PF05140"/>
    </source>
</evidence>
<gene>
    <name evidence="8" type="ORF">C8D98_2261</name>
</gene>
<evidence type="ECO:0000313" key="8">
    <source>
        <dbReference type="EMBL" id="TCK59328.1"/>
    </source>
</evidence>
<sequence length="463" mass="52049">MPFVAFYNLRCTLKRILDFFASVKLAMFLFIMIALGSSIGTFVQQNDSGSKAVFWLSDKLGMTHEQVYNFLVKAGIADLYSSWWFITLLVLFGLNLTVCTFYRLSHVYRQLKTPVTVNRNIFDNSSNSVTFEADDDAEAKVRSFLKNYSTVEETDGKTLYLAAEKGRFSRSGVYITHLGIMVILIAALAGIIFGFKGNLGVIEGQSDDVVVFADGKTKPLPFAVRLDNFDVKYYKDSVKAELYRSDITIIDNKKETQAQILVNSPVSYKGYRLFQTNFGFYANKDLSFIMNTGKKGQVKQIAASFGKKFTVPGTEISAEVVDFAPSLGQDEKGRLVNFNTLMMNPAVLIEVFDENEVSLGTKWVFNAYPESGLFNDVSIQFEDVRGAQYSVLSVTYDPAEYIVYVGFFILGLGVVIAFYFRHERIWVRITETEGKTEVSACADRSKFKSSVPELLEKLKNSTL</sequence>
<evidence type="ECO:0000256" key="5">
    <source>
        <dbReference type="ARBA" id="ARBA00023136"/>
    </source>
</evidence>
<keyword evidence="3" id="KW-0201">Cytochrome c-type biogenesis</keyword>
<keyword evidence="5 6" id="KW-0472">Membrane</keyword>
<comment type="caution">
    <text evidence="8">The sequence shown here is derived from an EMBL/GenBank/DDBJ whole genome shotgun (WGS) entry which is preliminary data.</text>
</comment>
<dbReference type="Proteomes" id="UP000294614">
    <property type="component" value="Unassembled WGS sequence"/>
</dbReference>
<dbReference type="InterPro" id="IPR007816">
    <property type="entry name" value="ResB-like_domain"/>
</dbReference>
<organism evidence="8 9">
    <name type="scientific">Seleniivibrio woodruffii</name>
    <dbReference type="NCBI Taxonomy" id="1078050"/>
    <lineage>
        <taxon>Bacteria</taxon>
        <taxon>Pseudomonadati</taxon>
        <taxon>Deferribacterota</taxon>
        <taxon>Deferribacteres</taxon>
        <taxon>Deferribacterales</taxon>
        <taxon>Geovibrionaceae</taxon>
        <taxon>Seleniivibrio</taxon>
    </lineage>
</organism>
<evidence type="ECO:0000256" key="3">
    <source>
        <dbReference type="ARBA" id="ARBA00022748"/>
    </source>
</evidence>
<evidence type="ECO:0000256" key="6">
    <source>
        <dbReference type="SAM" id="Phobius"/>
    </source>
</evidence>
<protein>
    <submittedName>
        <fullName evidence="8">Cytochrome c biogenesis protein</fullName>
    </submittedName>
</protein>
<dbReference type="InterPro" id="IPR023494">
    <property type="entry name" value="Cyt_c_bgen_Ccs1/CcsB/ResB"/>
</dbReference>
<keyword evidence="9" id="KW-1185">Reference proteome</keyword>
<dbReference type="AlphaFoldDB" id="A0A4R1K588"/>
<keyword evidence="4 6" id="KW-1133">Transmembrane helix</keyword>
<evidence type="ECO:0000256" key="4">
    <source>
        <dbReference type="ARBA" id="ARBA00022989"/>
    </source>
</evidence>
<feature type="transmembrane region" description="Helical" evidence="6">
    <location>
        <begin position="21"/>
        <end position="43"/>
    </location>
</feature>
<name>A0A4R1K588_9BACT</name>
<dbReference type="PANTHER" id="PTHR31566">
    <property type="entry name" value="CYTOCHROME C BIOGENESIS PROTEIN CCS1, CHLOROPLASTIC"/>
    <property type="match status" value="1"/>
</dbReference>
<keyword evidence="2 6" id="KW-0812">Transmembrane</keyword>
<dbReference type="GO" id="GO:0016020">
    <property type="term" value="C:membrane"/>
    <property type="evidence" value="ECO:0007669"/>
    <property type="project" value="UniProtKB-SubCell"/>
</dbReference>
<evidence type="ECO:0000313" key="9">
    <source>
        <dbReference type="Proteomes" id="UP000294614"/>
    </source>
</evidence>